<keyword evidence="2" id="KW-1185">Reference proteome</keyword>
<sequence>MQTFDVSRLIAPGEALCAGEDPLESWTICDVGPADPCRITSLENWTTHFLTHVDAPRHFFEDGATLDELPLERFAVPALVVDIGDRFEVTPAEIPQRDFSGMAVLFKTSASALDTTVFHSEHPYISASAARELVMRGADVVGIDYLSVDRFGDEDYPAHRTLLGAGVIIVEGLDLSPVEAGAYELLAYPLRIQEADGSPVRAILRR</sequence>
<dbReference type="GO" id="GO:0016787">
    <property type="term" value="F:hydrolase activity"/>
    <property type="evidence" value="ECO:0007669"/>
    <property type="project" value="UniProtKB-KW"/>
</dbReference>
<dbReference type="PANTHER" id="PTHR31118">
    <property type="entry name" value="CYCLASE-LIKE PROTEIN 2"/>
    <property type="match status" value="1"/>
</dbReference>
<proteinExistence type="predicted"/>
<dbReference type="SUPFAM" id="SSF102198">
    <property type="entry name" value="Putative cyclase"/>
    <property type="match status" value="1"/>
</dbReference>
<keyword evidence="1" id="KW-0378">Hydrolase</keyword>
<dbReference type="EMBL" id="JBIQWL010000027">
    <property type="protein sequence ID" value="MFH8253306.1"/>
    <property type="molecule type" value="Genomic_DNA"/>
</dbReference>
<dbReference type="Proteomes" id="UP001610861">
    <property type="component" value="Unassembled WGS sequence"/>
</dbReference>
<reference evidence="1 2" key="1">
    <citation type="submission" date="2024-09" db="EMBL/GenBank/DDBJ databases">
        <authorList>
            <person name="Pan X."/>
        </authorList>
    </citation>
    <scope>NUCLEOTIDE SEQUENCE [LARGE SCALE GENOMIC DNA]</scope>
    <source>
        <strain evidence="1 2">B2969</strain>
    </source>
</reference>
<organism evidence="1 2">
    <name type="scientific">Microbacterium alkaliflavum</name>
    <dbReference type="NCBI Taxonomy" id="3248839"/>
    <lineage>
        <taxon>Bacteria</taxon>
        <taxon>Bacillati</taxon>
        <taxon>Actinomycetota</taxon>
        <taxon>Actinomycetes</taxon>
        <taxon>Micrococcales</taxon>
        <taxon>Microbacteriaceae</taxon>
        <taxon>Microbacterium</taxon>
    </lineage>
</organism>
<comment type="caution">
    <text evidence="1">The sequence shown here is derived from an EMBL/GenBank/DDBJ whole genome shotgun (WGS) entry which is preliminary data.</text>
</comment>
<accession>A0ABW7QF61</accession>
<evidence type="ECO:0000313" key="2">
    <source>
        <dbReference type="Proteomes" id="UP001610861"/>
    </source>
</evidence>
<dbReference type="Gene3D" id="3.50.30.50">
    <property type="entry name" value="Putative cyclase"/>
    <property type="match status" value="1"/>
</dbReference>
<dbReference type="RefSeq" id="WP_397558729.1">
    <property type="nucleotide sequence ID" value="NZ_JBIQWL010000027.1"/>
</dbReference>
<dbReference type="Pfam" id="PF04199">
    <property type="entry name" value="Cyclase"/>
    <property type="match status" value="1"/>
</dbReference>
<protein>
    <submittedName>
        <fullName evidence="1">Cyclase family protein</fullName>
        <ecNumber evidence="1">3.5.-.-</ecNumber>
    </submittedName>
</protein>
<dbReference type="EC" id="3.5.-.-" evidence="1"/>
<dbReference type="InterPro" id="IPR007325">
    <property type="entry name" value="KFase/CYL"/>
</dbReference>
<dbReference type="PANTHER" id="PTHR31118:SF32">
    <property type="entry name" value="KYNURENINE FORMAMIDASE"/>
    <property type="match status" value="1"/>
</dbReference>
<dbReference type="InterPro" id="IPR037175">
    <property type="entry name" value="KFase_sf"/>
</dbReference>
<name>A0ABW7QF61_9MICO</name>
<evidence type="ECO:0000313" key="1">
    <source>
        <dbReference type="EMBL" id="MFH8253306.1"/>
    </source>
</evidence>
<gene>
    <name evidence="1" type="ORF">ACH3VR_23280</name>
</gene>